<keyword evidence="4" id="KW-1134">Transmembrane beta strand</keyword>
<evidence type="ECO:0000256" key="5">
    <source>
        <dbReference type="ARBA" id="ARBA00022692"/>
    </source>
</evidence>
<keyword evidence="5" id="KW-0812">Transmembrane</keyword>
<evidence type="ECO:0000256" key="1">
    <source>
        <dbReference type="ARBA" id="ARBA00004442"/>
    </source>
</evidence>
<evidence type="ECO:0000313" key="9">
    <source>
        <dbReference type="EMBL" id="EGF54974.1"/>
    </source>
</evidence>
<dbReference type="Gene3D" id="1.20.1600.10">
    <property type="entry name" value="Outer membrane efflux proteins (OEP)"/>
    <property type="match status" value="1"/>
</dbReference>
<feature type="chain" id="PRO_5046097362" evidence="8">
    <location>
        <begin position="20"/>
        <end position="457"/>
    </location>
</feature>
<evidence type="ECO:0000256" key="3">
    <source>
        <dbReference type="ARBA" id="ARBA00022448"/>
    </source>
</evidence>
<keyword evidence="8" id="KW-0732">Signal</keyword>
<evidence type="ECO:0000256" key="7">
    <source>
        <dbReference type="ARBA" id="ARBA00023237"/>
    </source>
</evidence>
<accession>A0ABN0CSW5</accession>
<dbReference type="PANTHER" id="PTHR30026">
    <property type="entry name" value="OUTER MEMBRANE PROTEIN TOLC"/>
    <property type="match status" value="1"/>
</dbReference>
<dbReference type="SUPFAM" id="SSF56954">
    <property type="entry name" value="Outer membrane efflux proteins (OEP)"/>
    <property type="match status" value="1"/>
</dbReference>
<name>A0ABN0CSW5_9BACE</name>
<gene>
    <name evidence="9" type="ORF">HMPREF9445_00203</name>
</gene>
<evidence type="ECO:0000256" key="8">
    <source>
        <dbReference type="SAM" id="SignalP"/>
    </source>
</evidence>
<evidence type="ECO:0000256" key="6">
    <source>
        <dbReference type="ARBA" id="ARBA00023136"/>
    </source>
</evidence>
<keyword evidence="7" id="KW-0998">Cell outer membrane</keyword>
<feature type="signal peptide" evidence="8">
    <location>
        <begin position="1"/>
        <end position="19"/>
    </location>
</feature>
<keyword evidence="10" id="KW-1185">Reference proteome</keyword>
<proteinExistence type="inferred from homology"/>
<evidence type="ECO:0000313" key="10">
    <source>
        <dbReference type="Proteomes" id="UP000010321"/>
    </source>
</evidence>
<dbReference type="InterPro" id="IPR051906">
    <property type="entry name" value="TolC-like"/>
</dbReference>
<dbReference type="Pfam" id="PF02321">
    <property type="entry name" value="OEP"/>
    <property type="match status" value="2"/>
</dbReference>
<evidence type="ECO:0000256" key="2">
    <source>
        <dbReference type="ARBA" id="ARBA00007613"/>
    </source>
</evidence>
<dbReference type="EMBL" id="AFBM01000002">
    <property type="protein sequence ID" value="EGF54974.1"/>
    <property type="molecule type" value="Genomic_DNA"/>
</dbReference>
<keyword evidence="3" id="KW-0813">Transport</keyword>
<comment type="caution">
    <text evidence="9">The sequence shown here is derived from an EMBL/GenBank/DDBJ whole genome shotgun (WGS) entry which is preliminary data.</text>
</comment>
<comment type="similarity">
    <text evidence="2">Belongs to the outer membrane factor (OMF) (TC 1.B.17) family.</text>
</comment>
<organism evidence="9 10">
    <name type="scientific">Bacteroides clarus YIT 12056</name>
    <dbReference type="NCBI Taxonomy" id="762984"/>
    <lineage>
        <taxon>Bacteria</taxon>
        <taxon>Pseudomonadati</taxon>
        <taxon>Bacteroidota</taxon>
        <taxon>Bacteroidia</taxon>
        <taxon>Bacteroidales</taxon>
        <taxon>Bacteroidaceae</taxon>
        <taxon>Bacteroides</taxon>
    </lineage>
</organism>
<evidence type="ECO:0000256" key="4">
    <source>
        <dbReference type="ARBA" id="ARBA00022452"/>
    </source>
</evidence>
<dbReference type="Proteomes" id="UP000010321">
    <property type="component" value="Unassembled WGS sequence"/>
</dbReference>
<dbReference type="PANTHER" id="PTHR30026:SF20">
    <property type="entry name" value="OUTER MEMBRANE PROTEIN TOLC"/>
    <property type="match status" value="1"/>
</dbReference>
<protein>
    <submittedName>
        <fullName evidence="9">Type I secretion outer membrane protein, TolC family</fullName>
    </submittedName>
</protein>
<keyword evidence="6" id="KW-0472">Membrane</keyword>
<comment type="subcellular location">
    <subcellularLocation>
        <location evidence="1">Cell outer membrane</location>
    </subcellularLocation>
</comment>
<sequence>MINVRRLTVISLCVASACAGNGAQQRDSVQALPAQWDLQTCIDYALRQNITILKNRLNAESAEVDVKTAKAALFPSLTASVSQRIVNRPNSETNTIIDGDNITSSQSKTSYNGSYGIDANWTLYNGSKRLNTLKQQRMNNRIAELSVAESENNIEESITQIYVQILYAAEAVKVNEATLAVSRAECERARALLAAGSIAKSDLAQLEAQVSTDNYQLVTAQATLQDYKLQLKQLLELDGEKEMTLYIPTPGDENVLSPLPSKTDVYRSALTLRPEIEAGRLNVKASELDIDIARSGYIPTVSLSAGIGSTNTNGNDFTFGEQIKQNWNNSLGVTVSVPIFNNRQTKSAVQKAKIQKQSSELDLLDSQKALYKTIEGLWLDANSAQQRYVAATEKLRSTQTSYDLIQEQFNLGMKNTVELLTEKNNLLNAQQETLQAKYMAILNTQLLKFYQGEKITL</sequence>
<reference evidence="9 10" key="1">
    <citation type="submission" date="2011-02" db="EMBL/GenBank/DDBJ databases">
        <authorList>
            <person name="Weinstock G."/>
            <person name="Sodergren E."/>
            <person name="Clifton S."/>
            <person name="Fulton L."/>
            <person name="Fulton B."/>
            <person name="Courtney L."/>
            <person name="Fronick C."/>
            <person name="Harrison M."/>
            <person name="Strong C."/>
            <person name="Farmer C."/>
            <person name="Delahaunty K."/>
            <person name="Markovic C."/>
            <person name="Hall O."/>
            <person name="Minx P."/>
            <person name="Tomlinson C."/>
            <person name="Mitreva M."/>
            <person name="Hou S."/>
            <person name="Chen J."/>
            <person name="Wollam A."/>
            <person name="Pepin K.H."/>
            <person name="Johnson M."/>
            <person name="Bhonagiri V."/>
            <person name="Zhang X."/>
            <person name="Suruliraj S."/>
            <person name="Warren W."/>
            <person name="Chinwalla A."/>
            <person name="Mardis E.R."/>
            <person name="Wilson R.K."/>
        </authorList>
    </citation>
    <scope>NUCLEOTIDE SEQUENCE [LARGE SCALE GENOMIC DNA]</scope>
    <source>
        <strain evidence="9 10">YIT 12056</strain>
    </source>
</reference>
<dbReference type="RefSeq" id="WP_009120417.1">
    <property type="nucleotide sequence ID" value="NZ_FQWK01000011.1"/>
</dbReference>
<dbReference type="InterPro" id="IPR003423">
    <property type="entry name" value="OMP_efflux"/>
</dbReference>
<dbReference type="PROSITE" id="PS51257">
    <property type="entry name" value="PROKAR_LIPOPROTEIN"/>
    <property type="match status" value="1"/>
</dbReference>